<protein>
    <recommendedName>
        <fullName evidence="1">DUF1540 domain-containing protein</fullName>
    </recommendedName>
</protein>
<dbReference type="RefSeq" id="WP_041046209.1">
    <property type="nucleotide sequence ID" value="NZ_JXAK01000006.1"/>
</dbReference>
<keyword evidence="3" id="KW-1185">Reference proteome</keyword>
<gene>
    <name evidence="2" type="ORF">SD70_04925</name>
</gene>
<evidence type="ECO:0000313" key="2">
    <source>
        <dbReference type="EMBL" id="KIL41719.1"/>
    </source>
</evidence>
<dbReference type="Proteomes" id="UP000031967">
    <property type="component" value="Unassembled WGS sequence"/>
</dbReference>
<evidence type="ECO:0000313" key="3">
    <source>
        <dbReference type="Proteomes" id="UP000031967"/>
    </source>
</evidence>
<dbReference type="EMBL" id="JXAK01000006">
    <property type="protein sequence ID" value="KIL41719.1"/>
    <property type="molecule type" value="Genomic_DNA"/>
</dbReference>
<sequence length="69" mass="7516">MPQVKCSVANCAYWKQDNRCGADLIMIDIDKHADAEFDAEFAGEAFDSDHQDAAGASSGTCCHTFTQKK</sequence>
<comment type="caution">
    <text evidence="2">The sequence shown here is derived from an EMBL/GenBank/DDBJ whole genome shotgun (WGS) entry which is preliminary data.</text>
</comment>
<feature type="domain" description="DUF1540" evidence="1">
    <location>
        <begin position="4"/>
        <end position="65"/>
    </location>
</feature>
<organism evidence="2 3">
    <name type="scientific">Gordoniibacillus kamchatkensis</name>
    <dbReference type="NCBI Taxonomy" id="1590651"/>
    <lineage>
        <taxon>Bacteria</taxon>
        <taxon>Bacillati</taxon>
        <taxon>Bacillota</taxon>
        <taxon>Bacilli</taxon>
        <taxon>Bacillales</taxon>
        <taxon>Paenibacillaceae</taxon>
        <taxon>Gordoniibacillus</taxon>
    </lineage>
</organism>
<dbReference type="Pfam" id="PF07561">
    <property type="entry name" value="DUF1540"/>
    <property type="match status" value="1"/>
</dbReference>
<dbReference type="InterPro" id="IPR011437">
    <property type="entry name" value="DUF1540"/>
</dbReference>
<accession>A0ABR5AL08</accession>
<proteinExistence type="predicted"/>
<reference evidence="2 3" key="1">
    <citation type="submission" date="2014-12" db="EMBL/GenBank/DDBJ databases">
        <title>Draft genome sequence of Paenibacillus kamchatkensis strain B-2647.</title>
        <authorList>
            <person name="Karlyshev A.V."/>
            <person name="Kudryashova E.B."/>
        </authorList>
    </citation>
    <scope>NUCLEOTIDE SEQUENCE [LARGE SCALE GENOMIC DNA]</scope>
    <source>
        <strain evidence="2 3">VKM B-2647</strain>
    </source>
</reference>
<name>A0ABR5AL08_9BACL</name>
<evidence type="ECO:0000259" key="1">
    <source>
        <dbReference type="Pfam" id="PF07561"/>
    </source>
</evidence>